<dbReference type="InterPro" id="IPR052950">
    <property type="entry name" value="CISD"/>
</dbReference>
<dbReference type="Proteomes" id="UP000694388">
    <property type="component" value="Unplaced"/>
</dbReference>
<evidence type="ECO:0000256" key="1">
    <source>
        <dbReference type="ARBA" id="ARBA00022714"/>
    </source>
</evidence>
<proteinExistence type="predicted"/>
<keyword evidence="4" id="KW-0411">Iron-sulfur</keyword>
<reference evidence="7" key="1">
    <citation type="submission" date="2025-08" db="UniProtKB">
        <authorList>
            <consortium name="Ensembl"/>
        </authorList>
    </citation>
    <scope>IDENTIFICATION</scope>
</reference>
<evidence type="ECO:0000259" key="6">
    <source>
        <dbReference type="SMART" id="SM00704"/>
    </source>
</evidence>
<evidence type="ECO:0000256" key="3">
    <source>
        <dbReference type="ARBA" id="ARBA00023004"/>
    </source>
</evidence>
<keyword evidence="2" id="KW-0479">Metal-binding</keyword>
<dbReference type="GO" id="GO:0046872">
    <property type="term" value="F:metal ion binding"/>
    <property type="evidence" value="ECO:0007669"/>
    <property type="project" value="UniProtKB-KW"/>
</dbReference>
<name>A0A8C4Q135_EPTBU</name>
<reference evidence="7" key="2">
    <citation type="submission" date="2025-09" db="UniProtKB">
        <authorList>
            <consortium name="Ensembl"/>
        </authorList>
    </citation>
    <scope>IDENTIFICATION</scope>
</reference>
<dbReference type="Gene3D" id="3.40.5.90">
    <property type="entry name" value="CDGSH iron-sulfur domain, mitoNEET-type"/>
    <property type="match status" value="1"/>
</dbReference>
<dbReference type="GO" id="GO:0005739">
    <property type="term" value="C:mitochondrion"/>
    <property type="evidence" value="ECO:0007669"/>
    <property type="project" value="TreeGrafter"/>
</dbReference>
<feature type="domain" description="Iron-binding zinc finger CDGSH type" evidence="6">
    <location>
        <begin position="49"/>
        <end position="82"/>
    </location>
</feature>
<evidence type="ECO:0000313" key="7">
    <source>
        <dbReference type="Ensembl" id="ENSEBUP00000008425.1"/>
    </source>
</evidence>
<dbReference type="PANTHER" id="PTHR46491">
    <property type="entry name" value="CDGSH IRON SULFUR DOMAIN PROTEIN HOMOLOG"/>
    <property type="match status" value="1"/>
</dbReference>
<keyword evidence="1" id="KW-0001">2Fe-2S</keyword>
<dbReference type="OMA" id="QASAWGM"/>
<evidence type="ECO:0000256" key="2">
    <source>
        <dbReference type="ARBA" id="ARBA00022723"/>
    </source>
</evidence>
<evidence type="ECO:0000313" key="8">
    <source>
        <dbReference type="Proteomes" id="UP000694388"/>
    </source>
</evidence>
<organism evidence="7 8">
    <name type="scientific">Eptatretus burgeri</name>
    <name type="common">Inshore hagfish</name>
    <dbReference type="NCBI Taxonomy" id="7764"/>
    <lineage>
        <taxon>Eukaryota</taxon>
        <taxon>Metazoa</taxon>
        <taxon>Chordata</taxon>
        <taxon>Craniata</taxon>
        <taxon>Vertebrata</taxon>
        <taxon>Cyclostomata</taxon>
        <taxon>Myxini</taxon>
        <taxon>Myxiniformes</taxon>
        <taxon>Myxinidae</taxon>
        <taxon>Eptatretinae</taxon>
        <taxon>Eptatretus</taxon>
    </lineage>
</organism>
<keyword evidence="3" id="KW-0408">Iron</keyword>
<comment type="cofactor">
    <cofactor evidence="5">
        <name>[2Fe-2S] cluster</name>
        <dbReference type="ChEBI" id="CHEBI:190135"/>
    </cofactor>
</comment>
<dbReference type="AlphaFoldDB" id="A0A8C4Q135"/>
<dbReference type="InterPro" id="IPR018967">
    <property type="entry name" value="FeS-contain_CDGSH-typ"/>
</dbReference>
<dbReference type="GO" id="GO:0051537">
    <property type="term" value="F:2 iron, 2 sulfur cluster binding"/>
    <property type="evidence" value="ECO:0007669"/>
    <property type="project" value="UniProtKB-KW"/>
</dbReference>
<sequence>MGMGQASAWGMDRRRPLKYWRKVDAATRCSGPFCDGSHRRSGTGIKSLKFTVRETKTVPLCGCKQTSKAPYCDGTHRSEFVQNAPDPST</sequence>
<accession>A0A8C4Q135</accession>
<dbReference type="InterPro" id="IPR042216">
    <property type="entry name" value="MitoNEET_CISD"/>
</dbReference>
<dbReference type="Pfam" id="PF09360">
    <property type="entry name" value="zf-CDGSH"/>
    <property type="match status" value="1"/>
</dbReference>
<keyword evidence="8" id="KW-1185">Reference proteome</keyword>
<dbReference type="Ensembl" id="ENSEBUT00000008928.1">
    <property type="protein sequence ID" value="ENSEBUP00000008425.1"/>
    <property type="gene ID" value="ENSEBUG00000005454.1"/>
</dbReference>
<evidence type="ECO:0000256" key="5">
    <source>
        <dbReference type="ARBA" id="ARBA00034078"/>
    </source>
</evidence>
<dbReference type="PANTHER" id="PTHR46491:SF3">
    <property type="entry name" value="CDGSH IRON-SULFUR DOMAIN-CONTAINING PROTEIN 3, MITOCHONDRIAL"/>
    <property type="match status" value="1"/>
</dbReference>
<protein>
    <recommendedName>
        <fullName evidence="6">Iron-binding zinc finger CDGSH type domain-containing protein</fullName>
    </recommendedName>
</protein>
<dbReference type="SMART" id="SM00704">
    <property type="entry name" value="ZnF_CDGSH"/>
    <property type="match status" value="1"/>
</dbReference>
<evidence type="ECO:0000256" key="4">
    <source>
        <dbReference type="ARBA" id="ARBA00023014"/>
    </source>
</evidence>
<dbReference type="GeneTree" id="ENSGT01030000235809"/>